<dbReference type="InterPro" id="IPR010461">
    <property type="entry name" value="ComK"/>
</dbReference>
<evidence type="ECO:0000256" key="1">
    <source>
        <dbReference type="SAM" id="MobiDB-lite"/>
    </source>
</evidence>
<organism evidence="2 3">
    <name type="scientific">Siminovitchia acidinfaciens</name>
    <dbReference type="NCBI Taxonomy" id="2321395"/>
    <lineage>
        <taxon>Bacteria</taxon>
        <taxon>Bacillati</taxon>
        <taxon>Bacillota</taxon>
        <taxon>Bacilli</taxon>
        <taxon>Bacillales</taxon>
        <taxon>Bacillaceae</taxon>
        <taxon>Siminovitchia</taxon>
    </lineage>
</organism>
<keyword evidence="3" id="KW-1185">Reference proteome</keyword>
<sequence>MDIKDFYIIKRNTAALQPVFTKYGFLYTKVYEGPFVFLVKLSPLQIIKDSMHHYGHDWNGAVKAAKTVLGSIDMSPVKISGSLGLYWFPSKSPYAEDCIWFALDHIEERLCTAPKETKIFFPSGHHVTASMSLKQFNKKMHRAQELKTTLEKRTETEEDPFWQYIFQKGIPPIVNDPTTPYQINEQSEDDNIDDPRY</sequence>
<evidence type="ECO:0000313" key="2">
    <source>
        <dbReference type="EMBL" id="RST74094.1"/>
    </source>
</evidence>
<evidence type="ECO:0000313" key="3">
    <source>
        <dbReference type="Proteomes" id="UP000287156"/>
    </source>
</evidence>
<gene>
    <name evidence="2" type="ORF">D4T97_010440</name>
</gene>
<reference evidence="2" key="1">
    <citation type="submission" date="2018-12" db="EMBL/GenBank/DDBJ databases">
        <authorList>
            <person name="Sun L."/>
            <person name="Chen Z."/>
        </authorList>
    </citation>
    <scope>NUCLEOTIDE SEQUENCE [LARGE SCALE GENOMIC DNA]</scope>
    <source>
        <strain evidence="2">3-2-2</strain>
    </source>
</reference>
<dbReference type="RefSeq" id="WP_126050417.1">
    <property type="nucleotide sequence ID" value="NZ_QYTV02000004.1"/>
</dbReference>
<feature type="region of interest" description="Disordered" evidence="1">
    <location>
        <begin position="176"/>
        <end position="197"/>
    </location>
</feature>
<name>A0A429XZ82_9BACI</name>
<feature type="compositionally biased region" description="Acidic residues" evidence="1">
    <location>
        <begin position="186"/>
        <end position="197"/>
    </location>
</feature>
<dbReference type="AlphaFoldDB" id="A0A429XZ82"/>
<evidence type="ECO:0008006" key="4">
    <source>
        <dbReference type="Google" id="ProtNLM"/>
    </source>
</evidence>
<dbReference type="EMBL" id="QYTV02000004">
    <property type="protein sequence ID" value="RST74094.1"/>
    <property type="molecule type" value="Genomic_DNA"/>
</dbReference>
<proteinExistence type="predicted"/>
<dbReference type="OrthoDB" id="2731896at2"/>
<feature type="compositionally biased region" description="Polar residues" evidence="1">
    <location>
        <begin position="176"/>
        <end position="185"/>
    </location>
</feature>
<comment type="caution">
    <text evidence="2">The sequence shown here is derived from an EMBL/GenBank/DDBJ whole genome shotgun (WGS) entry which is preliminary data.</text>
</comment>
<dbReference type="Pfam" id="PF06338">
    <property type="entry name" value="ComK"/>
    <property type="match status" value="1"/>
</dbReference>
<accession>A0A429XZ82</accession>
<dbReference type="GO" id="GO:0030420">
    <property type="term" value="P:establishment of competence for transformation"/>
    <property type="evidence" value="ECO:0007669"/>
    <property type="project" value="InterPro"/>
</dbReference>
<protein>
    <recommendedName>
        <fullName evidence="4">Competence protein</fullName>
    </recommendedName>
</protein>
<dbReference type="Proteomes" id="UP000287156">
    <property type="component" value="Unassembled WGS sequence"/>
</dbReference>